<sequence>MSPSSHPMHVPTLDCNNLQFHDDGHEAEFAAQLIDSFKRTGFVKLRNHGIPDDMIQNLFRWMREFFALAPEDKQEAHHPPSRNTPQRGWSKYGDESTGYLQGVKGVERADVKEHFDVGDVTDTLFPTRWPTSSLPGFQPFVESYYTVIYTFSVRIMAILEKGFSLPRGAFTNRIKPDASDLRLAHYPPVPASLITQGKAARIWPHTDFGLITPLFQDGVGGLEIENRAKRQDHPSLQANGKNADEPDFLPVEPEPGNVMILNVSDTLERWTNGELPAGVHRVVLPSTFNQDVNNHGESGLLPDRYSTAFFFKAARGEDVSPMDAFVTEEKKAKFPPMTSAEYQRFRTQTMYSYE</sequence>
<name>A0A066XY67_COLSU</name>
<dbReference type="STRING" id="1173701.A0A066XY67"/>
<keyword evidence="2" id="KW-0560">Oxidoreductase</keyword>
<dbReference type="Proteomes" id="UP000027238">
    <property type="component" value="Unassembled WGS sequence"/>
</dbReference>
<dbReference type="InterPro" id="IPR026992">
    <property type="entry name" value="DIOX_N"/>
</dbReference>
<dbReference type="OMA" id="TPWRVEE"/>
<dbReference type="GO" id="GO:0016491">
    <property type="term" value="F:oxidoreductase activity"/>
    <property type="evidence" value="ECO:0007669"/>
    <property type="project" value="UniProtKB-KW"/>
</dbReference>
<protein>
    <submittedName>
        <fullName evidence="5">Putative oxidoreductase</fullName>
    </submittedName>
</protein>
<dbReference type="HOGENOM" id="CLU_010119_6_1_1"/>
<dbReference type="InterPro" id="IPR050231">
    <property type="entry name" value="Iron_ascorbate_oxido_reductase"/>
</dbReference>
<evidence type="ECO:0000313" key="6">
    <source>
        <dbReference type="Proteomes" id="UP000027238"/>
    </source>
</evidence>
<proteinExistence type="inferred from homology"/>
<dbReference type="AlphaFoldDB" id="A0A066XY67"/>
<dbReference type="GO" id="GO:0046872">
    <property type="term" value="F:metal ion binding"/>
    <property type="evidence" value="ECO:0007669"/>
    <property type="project" value="UniProtKB-KW"/>
</dbReference>
<reference evidence="6" key="1">
    <citation type="journal article" date="2014" name="Genome Announc.">
        <title>Draft genome sequence of Colletotrichum sublineola, a destructive pathogen of cultivated sorghum.</title>
        <authorList>
            <person name="Baroncelli R."/>
            <person name="Sanz-Martin J.M."/>
            <person name="Rech G.E."/>
            <person name="Sukno S.A."/>
            <person name="Thon M.R."/>
        </authorList>
    </citation>
    <scope>NUCLEOTIDE SEQUENCE [LARGE SCALE GENOMIC DNA]</scope>
    <source>
        <strain evidence="6">TX430BB</strain>
    </source>
</reference>
<keyword evidence="6" id="KW-1185">Reference proteome</keyword>
<feature type="region of interest" description="Disordered" evidence="3">
    <location>
        <begin position="72"/>
        <end position="93"/>
    </location>
</feature>
<accession>A0A066XY67</accession>
<feature type="domain" description="Fe2OG dioxygenase" evidence="4">
    <location>
        <begin position="177"/>
        <end position="313"/>
    </location>
</feature>
<comment type="caution">
    <text evidence="5">The sequence shown here is derived from an EMBL/GenBank/DDBJ whole genome shotgun (WGS) entry which is preliminary data.</text>
</comment>
<gene>
    <name evidence="5" type="ORF">CSUB01_12122</name>
</gene>
<dbReference type="Pfam" id="PF14226">
    <property type="entry name" value="DIOX_N"/>
    <property type="match status" value="1"/>
</dbReference>
<evidence type="ECO:0000256" key="3">
    <source>
        <dbReference type="SAM" id="MobiDB-lite"/>
    </source>
</evidence>
<dbReference type="OrthoDB" id="288590at2759"/>
<dbReference type="eggNOG" id="KOG0143">
    <property type="taxonomic scope" value="Eukaryota"/>
</dbReference>
<keyword evidence="2" id="KW-0408">Iron</keyword>
<evidence type="ECO:0000256" key="1">
    <source>
        <dbReference type="ARBA" id="ARBA00008056"/>
    </source>
</evidence>
<evidence type="ECO:0000313" key="5">
    <source>
        <dbReference type="EMBL" id="KDN70691.1"/>
    </source>
</evidence>
<evidence type="ECO:0000259" key="4">
    <source>
        <dbReference type="PROSITE" id="PS51471"/>
    </source>
</evidence>
<dbReference type="InterPro" id="IPR005123">
    <property type="entry name" value="Oxoglu/Fe-dep_dioxygenase_dom"/>
</dbReference>
<evidence type="ECO:0000256" key="2">
    <source>
        <dbReference type="RuleBase" id="RU003682"/>
    </source>
</evidence>
<dbReference type="GO" id="GO:0044283">
    <property type="term" value="P:small molecule biosynthetic process"/>
    <property type="evidence" value="ECO:0007669"/>
    <property type="project" value="UniProtKB-ARBA"/>
</dbReference>
<dbReference type="InterPro" id="IPR044861">
    <property type="entry name" value="IPNS-like_FE2OG_OXY"/>
</dbReference>
<feature type="region of interest" description="Disordered" evidence="3">
    <location>
        <begin position="231"/>
        <end position="251"/>
    </location>
</feature>
<dbReference type="EMBL" id="JMSE01000312">
    <property type="protein sequence ID" value="KDN70691.1"/>
    <property type="molecule type" value="Genomic_DNA"/>
</dbReference>
<dbReference type="PROSITE" id="PS51471">
    <property type="entry name" value="FE2OG_OXY"/>
    <property type="match status" value="1"/>
</dbReference>
<keyword evidence="2" id="KW-0479">Metal-binding</keyword>
<dbReference type="PANTHER" id="PTHR47990">
    <property type="entry name" value="2-OXOGLUTARATE (2OG) AND FE(II)-DEPENDENT OXYGENASE SUPERFAMILY PROTEIN-RELATED"/>
    <property type="match status" value="1"/>
</dbReference>
<organism evidence="5 6">
    <name type="scientific">Colletotrichum sublineola</name>
    <name type="common">Sorghum anthracnose fungus</name>
    <dbReference type="NCBI Taxonomy" id="1173701"/>
    <lineage>
        <taxon>Eukaryota</taxon>
        <taxon>Fungi</taxon>
        <taxon>Dikarya</taxon>
        <taxon>Ascomycota</taxon>
        <taxon>Pezizomycotina</taxon>
        <taxon>Sordariomycetes</taxon>
        <taxon>Hypocreomycetidae</taxon>
        <taxon>Glomerellales</taxon>
        <taxon>Glomerellaceae</taxon>
        <taxon>Colletotrichum</taxon>
        <taxon>Colletotrichum graminicola species complex</taxon>
    </lineage>
</organism>
<dbReference type="SUPFAM" id="SSF51197">
    <property type="entry name" value="Clavaminate synthase-like"/>
    <property type="match status" value="1"/>
</dbReference>
<dbReference type="Pfam" id="PF03171">
    <property type="entry name" value="2OG-FeII_Oxy"/>
    <property type="match status" value="1"/>
</dbReference>
<dbReference type="InterPro" id="IPR027443">
    <property type="entry name" value="IPNS-like_sf"/>
</dbReference>
<comment type="similarity">
    <text evidence="1 2">Belongs to the iron/ascorbate-dependent oxidoreductase family.</text>
</comment>
<dbReference type="Gene3D" id="2.60.120.330">
    <property type="entry name" value="B-lactam Antibiotic, Isopenicillin N Synthase, Chain"/>
    <property type="match status" value="1"/>
</dbReference>